<feature type="transmembrane region" description="Helical" evidence="1">
    <location>
        <begin position="7"/>
        <end position="29"/>
    </location>
</feature>
<name>A0ABT3P860_9ALTE</name>
<feature type="transmembrane region" description="Helical" evidence="1">
    <location>
        <begin position="35"/>
        <end position="57"/>
    </location>
</feature>
<evidence type="ECO:0008006" key="4">
    <source>
        <dbReference type="Google" id="ProtNLM"/>
    </source>
</evidence>
<reference evidence="2" key="1">
    <citation type="submission" date="2022-11" db="EMBL/GenBank/DDBJ databases">
        <title>Alteromonas sp. nov., isolated from sea water of the Qingdao.</title>
        <authorList>
            <person name="Wang Q."/>
        </authorList>
    </citation>
    <scope>NUCLEOTIDE SEQUENCE</scope>
    <source>
        <strain evidence="2">ASW11-7</strain>
    </source>
</reference>
<keyword evidence="3" id="KW-1185">Reference proteome</keyword>
<proteinExistence type="predicted"/>
<gene>
    <name evidence="2" type="ORF">OPS25_07165</name>
</gene>
<evidence type="ECO:0000313" key="3">
    <source>
        <dbReference type="Proteomes" id="UP001142810"/>
    </source>
</evidence>
<evidence type="ECO:0000313" key="2">
    <source>
        <dbReference type="EMBL" id="MCW8108271.1"/>
    </source>
</evidence>
<dbReference type="RefSeq" id="WP_265616970.1">
    <property type="nucleotide sequence ID" value="NZ_JAPFRD010000009.1"/>
</dbReference>
<accession>A0ABT3P860</accession>
<keyword evidence="1" id="KW-1133">Transmembrane helix</keyword>
<organism evidence="2 3">
    <name type="scientific">Alteromonas aquimaris</name>
    <dbReference type="NCBI Taxonomy" id="2998417"/>
    <lineage>
        <taxon>Bacteria</taxon>
        <taxon>Pseudomonadati</taxon>
        <taxon>Pseudomonadota</taxon>
        <taxon>Gammaproteobacteria</taxon>
        <taxon>Alteromonadales</taxon>
        <taxon>Alteromonadaceae</taxon>
        <taxon>Alteromonas/Salinimonas group</taxon>
        <taxon>Alteromonas</taxon>
    </lineage>
</organism>
<dbReference type="EMBL" id="JAPFRD010000009">
    <property type="protein sequence ID" value="MCW8108271.1"/>
    <property type="molecule type" value="Genomic_DNA"/>
</dbReference>
<comment type="caution">
    <text evidence="2">The sequence shown here is derived from an EMBL/GenBank/DDBJ whole genome shotgun (WGS) entry which is preliminary data.</text>
</comment>
<dbReference type="Proteomes" id="UP001142810">
    <property type="component" value="Unassembled WGS sequence"/>
</dbReference>
<sequence>MNTKTKNAILIIASVLVSVAFVNGIFWAFSVTEQALITTWSAILSACLANQWTWIMAKKDINAERY</sequence>
<keyword evidence="1" id="KW-0812">Transmembrane</keyword>
<protein>
    <recommendedName>
        <fullName evidence="4">TMhelix containing protein</fullName>
    </recommendedName>
</protein>
<evidence type="ECO:0000256" key="1">
    <source>
        <dbReference type="SAM" id="Phobius"/>
    </source>
</evidence>
<keyword evidence="1" id="KW-0472">Membrane</keyword>